<evidence type="ECO:0000313" key="9">
    <source>
        <dbReference type="EMBL" id="KAH0536112.1"/>
    </source>
</evidence>
<dbReference type="InterPro" id="IPR019519">
    <property type="entry name" value="Elp5"/>
</dbReference>
<dbReference type="GO" id="GO:0000049">
    <property type="term" value="F:tRNA binding"/>
    <property type="evidence" value="ECO:0007669"/>
    <property type="project" value="TreeGrafter"/>
</dbReference>
<dbReference type="Pfam" id="PF10483">
    <property type="entry name" value="Elong_Iki1"/>
    <property type="match status" value="1"/>
</dbReference>
<dbReference type="InterPro" id="IPR027417">
    <property type="entry name" value="P-loop_NTPase"/>
</dbReference>
<evidence type="ECO:0000256" key="8">
    <source>
        <dbReference type="ARBA" id="ARBA00023242"/>
    </source>
</evidence>
<accession>A0A9P8I478</accession>
<dbReference type="AlphaFoldDB" id="A0A9P8I478"/>
<evidence type="ECO:0000256" key="6">
    <source>
        <dbReference type="ARBA" id="ARBA00022490"/>
    </source>
</evidence>
<protein>
    <recommendedName>
        <fullName evidence="5">Elongator complex protein 5</fullName>
    </recommendedName>
</protein>
<dbReference type="EMBL" id="JAGHQL010000233">
    <property type="protein sequence ID" value="KAH0536112.1"/>
    <property type="molecule type" value="Genomic_DNA"/>
</dbReference>
<dbReference type="OrthoDB" id="166907at2759"/>
<evidence type="ECO:0000256" key="3">
    <source>
        <dbReference type="ARBA" id="ARBA00005043"/>
    </source>
</evidence>
<dbReference type="GO" id="GO:0005829">
    <property type="term" value="C:cytosol"/>
    <property type="evidence" value="ECO:0007669"/>
    <property type="project" value="TreeGrafter"/>
</dbReference>
<keyword evidence="8" id="KW-0539">Nucleus</keyword>
<evidence type="ECO:0000256" key="5">
    <source>
        <dbReference type="ARBA" id="ARBA00020264"/>
    </source>
</evidence>
<organism evidence="9 10">
    <name type="scientific">Glutinoglossum americanum</name>
    <dbReference type="NCBI Taxonomy" id="1670608"/>
    <lineage>
        <taxon>Eukaryota</taxon>
        <taxon>Fungi</taxon>
        <taxon>Dikarya</taxon>
        <taxon>Ascomycota</taxon>
        <taxon>Pezizomycotina</taxon>
        <taxon>Geoglossomycetes</taxon>
        <taxon>Geoglossales</taxon>
        <taxon>Geoglossaceae</taxon>
        <taxon>Glutinoglossum</taxon>
    </lineage>
</organism>
<sequence>GVLTGLGSNDKRGVVVEMEHRRRSGRGVGEWYFLPSDEHPLPAHLLPGGKQEKAILLVDHPLYAAAATAAGLDDPPADPEPTPEDVATFSLSLTDKQRRARQDVVLPYYDAQNETGHVGEGGRIIYEMGWEDDFDEEEDEI</sequence>
<evidence type="ECO:0000256" key="7">
    <source>
        <dbReference type="ARBA" id="ARBA00022694"/>
    </source>
</evidence>
<dbReference type="Proteomes" id="UP000698800">
    <property type="component" value="Unassembled WGS sequence"/>
</dbReference>
<evidence type="ECO:0000313" key="10">
    <source>
        <dbReference type="Proteomes" id="UP000698800"/>
    </source>
</evidence>
<keyword evidence="10" id="KW-1185">Reference proteome</keyword>
<comment type="subcellular location">
    <subcellularLocation>
        <location evidence="2">Cytoplasm</location>
    </subcellularLocation>
    <subcellularLocation>
        <location evidence="1">Nucleus</location>
    </subcellularLocation>
</comment>
<evidence type="ECO:0000256" key="2">
    <source>
        <dbReference type="ARBA" id="ARBA00004496"/>
    </source>
</evidence>
<keyword evidence="7" id="KW-0819">tRNA processing</keyword>
<dbReference type="PANTHER" id="PTHR15641">
    <property type="entry name" value="ELONGATOR COMPLEX PROTEIN 5"/>
    <property type="match status" value="1"/>
</dbReference>
<dbReference type="PANTHER" id="PTHR15641:SF1">
    <property type="entry name" value="ELONGATOR COMPLEX PROTEIN 5"/>
    <property type="match status" value="1"/>
</dbReference>
<dbReference type="GO" id="GO:0033588">
    <property type="term" value="C:elongator holoenzyme complex"/>
    <property type="evidence" value="ECO:0007669"/>
    <property type="project" value="InterPro"/>
</dbReference>
<evidence type="ECO:0000256" key="1">
    <source>
        <dbReference type="ARBA" id="ARBA00004123"/>
    </source>
</evidence>
<evidence type="ECO:0000256" key="4">
    <source>
        <dbReference type="ARBA" id="ARBA00009567"/>
    </source>
</evidence>
<dbReference type="GO" id="GO:0002098">
    <property type="term" value="P:tRNA wobble uridine modification"/>
    <property type="evidence" value="ECO:0007669"/>
    <property type="project" value="InterPro"/>
</dbReference>
<gene>
    <name evidence="9" type="ORF">FGG08_006978</name>
</gene>
<proteinExistence type="inferred from homology"/>
<reference evidence="9" key="1">
    <citation type="submission" date="2021-03" db="EMBL/GenBank/DDBJ databases">
        <title>Comparative genomics and phylogenomic investigation of the class Geoglossomycetes provide insights into ecological specialization and systematics.</title>
        <authorList>
            <person name="Melie T."/>
            <person name="Pirro S."/>
            <person name="Miller A.N."/>
            <person name="Quandt A."/>
        </authorList>
    </citation>
    <scope>NUCLEOTIDE SEQUENCE</scope>
    <source>
        <strain evidence="9">GBOQ0MN5Z8</strain>
    </source>
</reference>
<dbReference type="GO" id="GO:0005634">
    <property type="term" value="C:nucleus"/>
    <property type="evidence" value="ECO:0007669"/>
    <property type="project" value="UniProtKB-SubCell"/>
</dbReference>
<dbReference type="Gene3D" id="3.40.50.300">
    <property type="entry name" value="P-loop containing nucleotide triphosphate hydrolases"/>
    <property type="match status" value="1"/>
</dbReference>
<comment type="pathway">
    <text evidence="3">tRNA modification; 5-methoxycarbonylmethyl-2-thiouridine-tRNA biosynthesis.</text>
</comment>
<name>A0A9P8I478_9PEZI</name>
<feature type="non-terminal residue" evidence="9">
    <location>
        <position position="1"/>
    </location>
</feature>
<keyword evidence="6" id="KW-0963">Cytoplasm</keyword>
<comment type="similarity">
    <text evidence="4">Belongs to the ELP5 family.</text>
</comment>
<comment type="caution">
    <text evidence="9">The sequence shown here is derived from an EMBL/GenBank/DDBJ whole genome shotgun (WGS) entry which is preliminary data.</text>
</comment>